<name>A0ABU8IQA8_9BURK</name>
<proteinExistence type="predicted"/>
<keyword evidence="2" id="KW-0456">Lyase</keyword>
<dbReference type="Pfam" id="PF04752">
    <property type="entry name" value="ChaC"/>
    <property type="match status" value="1"/>
</dbReference>
<evidence type="ECO:0000313" key="4">
    <source>
        <dbReference type="Proteomes" id="UP001386437"/>
    </source>
</evidence>
<protein>
    <recommendedName>
        <fullName evidence="1">glutathione-specific gamma-glutamylcyclotransferase</fullName>
        <ecNumber evidence="1">4.3.2.7</ecNumber>
    </recommendedName>
</protein>
<dbReference type="InterPro" id="IPR036568">
    <property type="entry name" value="GGCT-like_sf"/>
</dbReference>
<dbReference type="PANTHER" id="PTHR12192:SF2">
    <property type="entry name" value="GLUTATHIONE-SPECIFIC GAMMA-GLUTAMYLCYCLOTRANSFERASE 2"/>
    <property type="match status" value="1"/>
</dbReference>
<keyword evidence="4" id="KW-1185">Reference proteome</keyword>
<reference evidence="3 4" key="1">
    <citation type="journal article" date="2022" name="Arch. Microbiol.">
        <title>Paraburkholderia bengalensis sp. nov. isolated from roots of Oryza sativa, IR64.</title>
        <authorList>
            <person name="Nag P."/>
            <person name="Mondal N."/>
            <person name="Sarkar J."/>
            <person name="Das S."/>
        </authorList>
    </citation>
    <scope>NUCLEOTIDE SEQUENCE [LARGE SCALE GENOMIC DNA]</scope>
    <source>
        <strain evidence="3 4">IR64_4_BI</strain>
    </source>
</reference>
<dbReference type="Gene3D" id="3.10.490.10">
    <property type="entry name" value="Gamma-glutamyl cyclotransferase-like"/>
    <property type="match status" value="1"/>
</dbReference>
<organism evidence="3 4">
    <name type="scientific">Paraburkholderia bengalensis</name>
    <dbReference type="NCBI Taxonomy" id="2747562"/>
    <lineage>
        <taxon>Bacteria</taxon>
        <taxon>Pseudomonadati</taxon>
        <taxon>Pseudomonadota</taxon>
        <taxon>Betaproteobacteria</taxon>
        <taxon>Burkholderiales</taxon>
        <taxon>Burkholderiaceae</taxon>
        <taxon>Paraburkholderia</taxon>
    </lineage>
</organism>
<dbReference type="EMBL" id="JACFYJ010000012">
    <property type="protein sequence ID" value="MEI5997612.1"/>
    <property type="molecule type" value="Genomic_DNA"/>
</dbReference>
<dbReference type="InterPro" id="IPR006840">
    <property type="entry name" value="ChaC"/>
</dbReference>
<gene>
    <name evidence="3" type="ORF">H3V53_10465</name>
</gene>
<dbReference type="Proteomes" id="UP001386437">
    <property type="component" value="Unassembled WGS sequence"/>
</dbReference>
<comment type="caution">
    <text evidence="3">The sequence shown here is derived from an EMBL/GenBank/DDBJ whole genome shotgun (WGS) entry which is preliminary data.</text>
</comment>
<dbReference type="CDD" id="cd06661">
    <property type="entry name" value="GGCT_like"/>
    <property type="match status" value="1"/>
</dbReference>
<dbReference type="InterPro" id="IPR013024">
    <property type="entry name" value="GGCT-like"/>
</dbReference>
<accession>A0ABU8IQA8</accession>
<dbReference type="RefSeq" id="WP_336597869.1">
    <property type="nucleotide sequence ID" value="NZ_JACFYJ010000012.1"/>
</dbReference>
<evidence type="ECO:0000256" key="2">
    <source>
        <dbReference type="ARBA" id="ARBA00023239"/>
    </source>
</evidence>
<evidence type="ECO:0000256" key="1">
    <source>
        <dbReference type="ARBA" id="ARBA00012344"/>
    </source>
</evidence>
<sequence length="228" mass="25294">MLTRQAIHSGAYLENFESLPNLWSRERIEASLAATMRDRPADATDVWIFAYGSLIWNPTVNIASKQAATLHDWHRSFCLRMVVGRGSPDKPGRMLALEAGGHTDGVALKLSEDTVNEELLLVWIREMVLGSYLPKWAPVTFRDGTRTHALAFVADITRDQFEPDSSVPTVAPLIASASGNFGTNVEYLHKLHAALEEHGLQDPYIDALSDAIEQFQLNPACDLRSAHE</sequence>
<dbReference type="EC" id="4.3.2.7" evidence="1"/>
<dbReference type="SUPFAM" id="SSF110857">
    <property type="entry name" value="Gamma-glutamyl cyclotransferase-like"/>
    <property type="match status" value="1"/>
</dbReference>
<dbReference type="PANTHER" id="PTHR12192">
    <property type="entry name" value="CATION TRANSPORT PROTEIN CHAC-RELATED"/>
    <property type="match status" value="1"/>
</dbReference>
<evidence type="ECO:0000313" key="3">
    <source>
        <dbReference type="EMBL" id="MEI5997612.1"/>
    </source>
</evidence>